<dbReference type="InterPro" id="IPR022880">
    <property type="entry name" value="DNApol_IV"/>
</dbReference>
<accession>Q0EYF1</accession>
<evidence type="ECO:0000259" key="4">
    <source>
        <dbReference type="PROSITE" id="PS50173"/>
    </source>
</evidence>
<dbReference type="FunCoup" id="Q0EYF1">
    <property type="interactions" value="88"/>
</dbReference>
<gene>
    <name evidence="5" type="ORF">SPV1_05754</name>
</gene>
<dbReference type="EMBL" id="AATS01000010">
    <property type="protein sequence ID" value="EAU54241.1"/>
    <property type="molecule type" value="Genomic_DNA"/>
</dbReference>
<dbReference type="SUPFAM" id="SSF56672">
    <property type="entry name" value="DNA/RNA polymerases"/>
    <property type="match status" value="1"/>
</dbReference>
<name>Q0EYF1_9PROT</name>
<dbReference type="InterPro" id="IPR050116">
    <property type="entry name" value="DNA_polymerase-Y"/>
</dbReference>
<evidence type="ECO:0000256" key="3">
    <source>
        <dbReference type="ARBA" id="ARBA00022932"/>
    </source>
</evidence>
<protein>
    <recommendedName>
        <fullName evidence="4">UmuC domain-containing protein</fullName>
    </recommendedName>
</protein>
<evidence type="ECO:0000313" key="5">
    <source>
        <dbReference type="EMBL" id="EAU54241.1"/>
    </source>
</evidence>
<dbReference type="InterPro" id="IPR017961">
    <property type="entry name" value="DNA_pol_Y-fam_little_finger"/>
</dbReference>
<dbReference type="InterPro" id="IPR043128">
    <property type="entry name" value="Rev_trsase/Diguanyl_cyclase"/>
</dbReference>
<comment type="caution">
    <text evidence="5">The sequence shown here is derived from an EMBL/GenBank/DDBJ whole genome shotgun (WGS) entry which is preliminary data.</text>
</comment>
<dbReference type="HOGENOM" id="CLU_012348_1_1_0"/>
<dbReference type="InParanoid" id="Q0EYF1"/>
<keyword evidence="6" id="KW-1185">Reference proteome</keyword>
<evidence type="ECO:0000313" key="6">
    <source>
        <dbReference type="Proteomes" id="UP000005297"/>
    </source>
</evidence>
<dbReference type="InterPro" id="IPR043502">
    <property type="entry name" value="DNA/RNA_pol_sf"/>
</dbReference>
<dbReference type="Gene3D" id="3.30.70.270">
    <property type="match status" value="1"/>
</dbReference>
<evidence type="ECO:0000256" key="1">
    <source>
        <dbReference type="ARBA" id="ARBA00010945"/>
    </source>
</evidence>
<keyword evidence="3" id="KW-0548">Nucleotidyltransferase</keyword>
<comment type="similarity">
    <text evidence="1">Belongs to the DNA polymerase type-Y family.</text>
</comment>
<evidence type="ECO:0000256" key="2">
    <source>
        <dbReference type="ARBA" id="ARBA00022457"/>
    </source>
</evidence>
<sequence>MSIADWPSAIAHVDCDAFYASCEAARHPKLRGRPICVLSNHNAMVIAKSYDARALGIRTGTPVWEARRMAPHAAFLTPDFRYYGQISQQMFSILRRYSPVVEVYSIDEGFIDFNGIRQLWKKTYRELADEIRHAVWHELGITVSVGVSVSRTLAKMASEHHKPNGVTVVPVQAIATFLAELGVGEIPGIGRSRAALLCRKDIRTALQFARADERLLQRLIGRHGQMLRHELNGRAILTLECEPPLPKSMAKTASMGRISEKRRVIAAYLGYHALRLVADLVAKQLLVSRLYLFLTLESFECRGLEVGLDLPTNSLKRINGAVHHALGRLFIEGERYRGCGVVATQLQREAHAQPDLFGLMREDLRQQQLMQAVNAINRRFGEQAISTAQVRTVKGCSVGPRFRYPLLLAS</sequence>
<dbReference type="RefSeq" id="WP_009851444.1">
    <property type="nucleotide sequence ID" value="NZ_DS022295.1"/>
</dbReference>
<dbReference type="GO" id="GO:0003684">
    <property type="term" value="F:damaged DNA binding"/>
    <property type="evidence" value="ECO:0007669"/>
    <property type="project" value="InterPro"/>
</dbReference>
<dbReference type="STRING" id="314344.AL013_06130"/>
<keyword evidence="3" id="KW-0808">Transferase</keyword>
<dbReference type="GO" id="GO:0009432">
    <property type="term" value="P:SOS response"/>
    <property type="evidence" value="ECO:0007669"/>
    <property type="project" value="TreeGrafter"/>
</dbReference>
<proteinExistence type="inferred from homology"/>
<dbReference type="OrthoDB" id="9808813at2"/>
<dbReference type="Pfam" id="PF11799">
    <property type="entry name" value="IMS_C"/>
    <property type="match status" value="1"/>
</dbReference>
<dbReference type="Gene3D" id="3.40.1170.60">
    <property type="match status" value="1"/>
</dbReference>
<feature type="domain" description="UmuC" evidence="4">
    <location>
        <begin position="10"/>
        <end position="190"/>
    </location>
</feature>
<reference evidence="5 6" key="1">
    <citation type="submission" date="2006-09" db="EMBL/GenBank/DDBJ databases">
        <authorList>
            <person name="Emerson D."/>
            <person name="Ferriera S."/>
            <person name="Johnson J."/>
            <person name="Kravitz S."/>
            <person name="Halpern A."/>
            <person name="Remington K."/>
            <person name="Beeson K."/>
            <person name="Tran B."/>
            <person name="Rogers Y.-H."/>
            <person name="Friedman R."/>
            <person name="Venter J.C."/>
        </authorList>
    </citation>
    <scope>NUCLEOTIDE SEQUENCE [LARGE SCALE GENOMIC DNA]</scope>
    <source>
        <strain evidence="5 6">PV-1</strain>
    </source>
</reference>
<organism evidence="5 6">
    <name type="scientific">Mariprofundus ferrooxydans PV-1</name>
    <dbReference type="NCBI Taxonomy" id="314345"/>
    <lineage>
        <taxon>Bacteria</taxon>
        <taxon>Pseudomonadati</taxon>
        <taxon>Pseudomonadota</taxon>
        <taxon>Candidatius Mariprofundia</taxon>
        <taxon>Mariprofundales</taxon>
        <taxon>Mariprofundaceae</taxon>
        <taxon>Mariprofundus</taxon>
    </lineage>
</organism>
<dbReference type="GO" id="GO:0006281">
    <property type="term" value="P:DNA repair"/>
    <property type="evidence" value="ECO:0007669"/>
    <property type="project" value="InterPro"/>
</dbReference>
<dbReference type="AlphaFoldDB" id="Q0EYF1"/>
<dbReference type="Proteomes" id="UP000005297">
    <property type="component" value="Unassembled WGS sequence"/>
</dbReference>
<dbReference type="GO" id="GO:0042276">
    <property type="term" value="P:error-prone translesion synthesis"/>
    <property type="evidence" value="ECO:0007669"/>
    <property type="project" value="TreeGrafter"/>
</dbReference>
<dbReference type="CDD" id="cd03586">
    <property type="entry name" value="PolY_Pol_IV_kappa"/>
    <property type="match status" value="1"/>
</dbReference>
<keyword evidence="3" id="KW-0239">DNA-directed DNA polymerase</keyword>
<dbReference type="eggNOG" id="COG0389">
    <property type="taxonomic scope" value="Bacteria"/>
</dbReference>
<dbReference type="PANTHER" id="PTHR11076:SF34">
    <property type="entry name" value="PROTEIN UMUC"/>
    <property type="match status" value="1"/>
</dbReference>
<dbReference type="InterPro" id="IPR001126">
    <property type="entry name" value="UmuC"/>
</dbReference>
<dbReference type="GO" id="GO:0003887">
    <property type="term" value="F:DNA-directed DNA polymerase activity"/>
    <property type="evidence" value="ECO:0007669"/>
    <property type="project" value="InterPro"/>
</dbReference>
<dbReference type="Pfam" id="PF00817">
    <property type="entry name" value="IMS"/>
    <property type="match status" value="1"/>
</dbReference>
<dbReference type="Gene3D" id="1.10.150.20">
    <property type="entry name" value="5' to 3' exonuclease, C-terminal subdomain"/>
    <property type="match status" value="1"/>
</dbReference>
<keyword evidence="2" id="KW-0515">Mutator protein</keyword>
<dbReference type="PANTHER" id="PTHR11076">
    <property type="entry name" value="DNA REPAIR POLYMERASE UMUC / TRANSFERASE FAMILY MEMBER"/>
    <property type="match status" value="1"/>
</dbReference>
<dbReference type="GO" id="GO:0005829">
    <property type="term" value="C:cytosol"/>
    <property type="evidence" value="ECO:0007669"/>
    <property type="project" value="TreeGrafter"/>
</dbReference>
<dbReference type="PROSITE" id="PS50173">
    <property type="entry name" value="UMUC"/>
    <property type="match status" value="1"/>
</dbReference>